<dbReference type="PROSITE" id="PS50222">
    <property type="entry name" value="EF_HAND_2"/>
    <property type="match status" value="1"/>
</dbReference>
<keyword evidence="5" id="KW-0808">Transferase</keyword>
<dbReference type="InterPro" id="IPR011992">
    <property type="entry name" value="EF-hand-dom_pair"/>
</dbReference>
<evidence type="ECO:0000256" key="9">
    <source>
        <dbReference type="ARBA" id="ARBA00022741"/>
    </source>
</evidence>
<evidence type="ECO:0000313" key="22">
    <source>
        <dbReference type="EMBL" id="GKV42591.1"/>
    </source>
</evidence>
<dbReference type="GO" id="GO:0005509">
    <property type="term" value="F:calcium ion binding"/>
    <property type="evidence" value="ECO:0007669"/>
    <property type="project" value="InterPro"/>
</dbReference>
<evidence type="ECO:0000256" key="18">
    <source>
        <dbReference type="ARBA" id="ARBA00048679"/>
    </source>
</evidence>
<dbReference type="InterPro" id="IPR008271">
    <property type="entry name" value="Ser/Thr_kinase_AS"/>
</dbReference>
<dbReference type="Pfam" id="PF00954">
    <property type="entry name" value="S_locus_glycop"/>
    <property type="match status" value="1"/>
</dbReference>
<evidence type="ECO:0000313" key="23">
    <source>
        <dbReference type="Proteomes" id="UP001054252"/>
    </source>
</evidence>
<keyword evidence="10" id="KW-0418">Kinase</keyword>
<dbReference type="GO" id="GO:0005886">
    <property type="term" value="C:plasma membrane"/>
    <property type="evidence" value="ECO:0007669"/>
    <property type="project" value="UniProtKB-SubCell"/>
</dbReference>
<dbReference type="InterPro" id="IPR001245">
    <property type="entry name" value="Ser-Thr/Tyr_kinase_cat_dom"/>
</dbReference>
<dbReference type="Proteomes" id="UP001054252">
    <property type="component" value="Unassembled WGS sequence"/>
</dbReference>
<evidence type="ECO:0000256" key="8">
    <source>
        <dbReference type="ARBA" id="ARBA00022734"/>
    </source>
</evidence>
<comment type="catalytic activity">
    <reaction evidence="18">
        <text>L-seryl-[protein] + ATP = O-phospho-L-seryl-[protein] + ADP + H(+)</text>
        <dbReference type="Rhea" id="RHEA:17989"/>
        <dbReference type="Rhea" id="RHEA-COMP:9863"/>
        <dbReference type="Rhea" id="RHEA-COMP:11604"/>
        <dbReference type="ChEBI" id="CHEBI:15378"/>
        <dbReference type="ChEBI" id="CHEBI:29999"/>
        <dbReference type="ChEBI" id="CHEBI:30616"/>
        <dbReference type="ChEBI" id="CHEBI:83421"/>
        <dbReference type="ChEBI" id="CHEBI:456216"/>
        <dbReference type="EC" id="2.7.11.1"/>
    </reaction>
</comment>
<keyword evidence="16" id="KW-0325">Glycoprotein</keyword>
<evidence type="ECO:0000256" key="1">
    <source>
        <dbReference type="ARBA" id="ARBA00004251"/>
    </source>
</evidence>
<keyword evidence="14" id="KW-1015">Disulfide bond</keyword>
<evidence type="ECO:0000256" key="14">
    <source>
        <dbReference type="ARBA" id="ARBA00023157"/>
    </source>
</evidence>
<organism evidence="22 23">
    <name type="scientific">Rubroshorea leprosula</name>
    <dbReference type="NCBI Taxonomy" id="152421"/>
    <lineage>
        <taxon>Eukaryota</taxon>
        <taxon>Viridiplantae</taxon>
        <taxon>Streptophyta</taxon>
        <taxon>Embryophyta</taxon>
        <taxon>Tracheophyta</taxon>
        <taxon>Spermatophyta</taxon>
        <taxon>Magnoliopsida</taxon>
        <taxon>eudicotyledons</taxon>
        <taxon>Gunneridae</taxon>
        <taxon>Pentapetalae</taxon>
        <taxon>rosids</taxon>
        <taxon>malvids</taxon>
        <taxon>Malvales</taxon>
        <taxon>Dipterocarpaceae</taxon>
        <taxon>Rubroshorea</taxon>
    </lineage>
</organism>
<evidence type="ECO:0000256" key="6">
    <source>
        <dbReference type="ARBA" id="ARBA00022692"/>
    </source>
</evidence>
<keyword evidence="13 19" id="KW-0472">Membrane</keyword>
<keyword evidence="23" id="KW-1185">Reference proteome</keyword>
<dbReference type="AlphaFoldDB" id="A0AAV5LYI4"/>
<keyword evidence="15" id="KW-0675">Receptor</keyword>
<evidence type="ECO:0000256" key="5">
    <source>
        <dbReference type="ARBA" id="ARBA00022679"/>
    </source>
</evidence>
<protein>
    <recommendedName>
        <fullName evidence="2">non-specific serine/threonine protein kinase</fullName>
        <ecNumber evidence="2">2.7.11.1</ecNumber>
    </recommendedName>
</protein>
<keyword evidence="8" id="KW-0430">Lectin</keyword>
<name>A0AAV5LYI4_9ROSI</name>
<evidence type="ECO:0000256" key="15">
    <source>
        <dbReference type="ARBA" id="ARBA00023170"/>
    </source>
</evidence>
<dbReference type="FunFam" id="1.10.510.10:FF:001023">
    <property type="entry name" value="Os07g0541700 protein"/>
    <property type="match status" value="1"/>
</dbReference>
<keyword evidence="6 19" id="KW-0812">Transmembrane</keyword>
<dbReference type="SUPFAM" id="SSF56112">
    <property type="entry name" value="Protein kinase-like (PK-like)"/>
    <property type="match status" value="1"/>
</dbReference>
<evidence type="ECO:0000256" key="10">
    <source>
        <dbReference type="ARBA" id="ARBA00022777"/>
    </source>
</evidence>
<dbReference type="PANTHER" id="PTHR27002">
    <property type="entry name" value="RECEPTOR-LIKE SERINE/THREONINE-PROTEIN KINASE SD1-8"/>
    <property type="match status" value="1"/>
</dbReference>
<accession>A0AAV5LYI4</accession>
<dbReference type="Gene3D" id="1.10.238.10">
    <property type="entry name" value="EF-hand"/>
    <property type="match status" value="1"/>
</dbReference>
<gene>
    <name evidence="22" type="ORF">SLEP1_g49974</name>
</gene>
<dbReference type="EC" id="2.7.11.1" evidence="2"/>
<comment type="caution">
    <text evidence="22">The sequence shown here is derived from an EMBL/GenBank/DDBJ whole genome shotgun (WGS) entry which is preliminary data.</text>
</comment>
<feature type="transmembrane region" description="Helical" evidence="19">
    <location>
        <begin position="78"/>
        <end position="97"/>
    </location>
</feature>
<dbReference type="PROSITE" id="PS00108">
    <property type="entry name" value="PROTEIN_KINASE_ST"/>
    <property type="match status" value="1"/>
</dbReference>
<evidence type="ECO:0000256" key="4">
    <source>
        <dbReference type="ARBA" id="ARBA00022527"/>
    </source>
</evidence>
<dbReference type="Pfam" id="PF13833">
    <property type="entry name" value="EF-hand_8"/>
    <property type="match status" value="1"/>
</dbReference>
<evidence type="ECO:0000259" key="21">
    <source>
        <dbReference type="PROSITE" id="PS50222"/>
    </source>
</evidence>
<sequence>MPRDFCDTYGCCGAYSYCDKTQLPPCQCLEGFEPKSTSKWSSMDWSQGCVRKKPLNYQQEDGFIQYQKLKLPDAAHSWISRKMVVVVLFGLVIYLILDSFKSVGRIYTSECLLQNQKEEMELPVFELAMISYATNHFSLTNKLGQGGFGPVYKGKLMDGQEIAMKRLSRSSGQGFNEFKNEVKLIAKLQHRNRVRLLGCCIEGEEKLLVYEYMPNRSLDSFIFDQRRRKELNWPKRFQIICGIARGLLYLHQDFRLWIIHGDLKASNVLLDKYAVDGFFSVKSDVFSFGVLLMEIVSGTKNRGMYHSDHSINLIGHIPEDRPTMSSVLLMLGSEIELPQPKEPGFLLENTSLETDASLSKHNSTSNHFLPLVADKLGGDGLIGELCNGFNLLDLTDDDLRSMLKEGDLDGDGVLIQMEFCVLMFRLSPELMEASRFVFQEAFEQELKDDY</sequence>
<dbReference type="InterPro" id="IPR000858">
    <property type="entry name" value="S_locus_glycoprot_dom"/>
</dbReference>
<feature type="domain" description="EF-hand" evidence="21">
    <location>
        <begin position="394"/>
        <end position="429"/>
    </location>
</feature>
<comment type="catalytic activity">
    <reaction evidence="17">
        <text>L-threonyl-[protein] + ATP = O-phospho-L-threonyl-[protein] + ADP + H(+)</text>
        <dbReference type="Rhea" id="RHEA:46608"/>
        <dbReference type="Rhea" id="RHEA-COMP:11060"/>
        <dbReference type="Rhea" id="RHEA-COMP:11605"/>
        <dbReference type="ChEBI" id="CHEBI:15378"/>
        <dbReference type="ChEBI" id="CHEBI:30013"/>
        <dbReference type="ChEBI" id="CHEBI:30616"/>
        <dbReference type="ChEBI" id="CHEBI:61977"/>
        <dbReference type="ChEBI" id="CHEBI:456216"/>
        <dbReference type="EC" id="2.7.11.1"/>
    </reaction>
</comment>
<keyword evidence="3" id="KW-1003">Cell membrane</keyword>
<dbReference type="Pfam" id="PF07714">
    <property type="entry name" value="PK_Tyr_Ser-Thr"/>
    <property type="match status" value="1"/>
</dbReference>
<evidence type="ECO:0000256" key="13">
    <source>
        <dbReference type="ARBA" id="ARBA00023136"/>
    </source>
</evidence>
<dbReference type="PROSITE" id="PS50011">
    <property type="entry name" value="PROTEIN_KINASE_DOM"/>
    <property type="match status" value="1"/>
</dbReference>
<evidence type="ECO:0000256" key="17">
    <source>
        <dbReference type="ARBA" id="ARBA00047899"/>
    </source>
</evidence>
<proteinExistence type="predicted"/>
<dbReference type="GO" id="GO:0030246">
    <property type="term" value="F:carbohydrate binding"/>
    <property type="evidence" value="ECO:0007669"/>
    <property type="project" value="UniProtKB-KW"/>
</dbReference>
<evidence type="ECO:0000256" key="11">
    <source>
        <dbReference type="ARBA" id="ARBA00022840"/>
    </source>
</evidence>
<keyword evidence="9" id="KW-0547">Nucleotide-binding</keyword>
<evidence type="ECO:0000256" key="3">
    <source>
        <dbReference type="ARBA" id="ARBA00022475"/>
    </source>
</evidence>
<keyword evidence="4" id="KW-0723">Serine/threonine-protein kinase</keyword>
<keyword evidence="12 19" id="KW-1133">Transmembrane helix</keyword>
<dbReference type="GO" id="GO:0048544">
    <property type="term" value="P:recognition of pollen"/>
    <property type="evidence" value="ECO:0007669"/>
    <property type="project" value="InterPro"/>
</dbReference>
<dbReference type="PANTHER" id="PTHR27002:SF616">
    <property type="entry name" value="RECEPTOR-LIKE SERINE_THREONINE-PROTEIN KINASE"/>
    <property type="match status" value="1"/>
</dbReference>
<dbReference type="Gene3D" id="1.10.510.10">
    <property type="entry name" value="Transferase(Phosphotransferase) domain 1"/>
    <property type="match status" value="2"/>
</dbReference>
<evidence type="ECO:0000256" key="16">
    <source>
        <dbReference type="ARBA" id="ARBA00023180"/>
    </source>
</evidence>
<dbReference type="SMART" id="SM00220">
    <property type="entry name" value="S_TKc"/>
    <property type="match status" value="1"/>
</dbReference>
<keyword evidence="11" id="KW-0067">ATP-binding</keyword>
<dbReference type="GO" id="GO:0005524">
    <property type="term" value="F:ATP binding"/>
    <property type="evidence" value="ECO:0007669"/>
    <property type="project" value="UniProtKB-KW"/>
</dbReference>
<evidence type="ECO:0000256" key="7">
    <source>
        <dbReference type="ARBA" id="ARBA00022729"/>
    </source>
</evidence>
<dbReference type="FunFam" id="3.30.200.20:FF:000330">
    <property type="entry name" value="G-type lectin S-receptor-like serine/threonine-protein kinase At4g03230"/>
    <property type="match status" value="1"/>
</dbReference>
<dbReference type="InterPro" id="IPR000719">
    <property type="entry name" value="Prot_kinase_dom"/>
</dbReference>
<dbReference type="SUPFAM" id="SSF47473">
    <property type="entry name" value="EF-hand"/>
    <property type="match status" value="1"/>
</dbReference>
<dbReference type="GO" id="GO:0004674">
    <property type="term" value="F:protein serine/threonine kinase activity"/>
    <property type="evidence" value="ECO:0007669"/>
    <property type="project" value="UniProtKB-KW"/>
</dbReference>
<comment type="subcellular location">
    <subcellularLocation>
        <location evidence="1">Cell membrane</location>
        <topology evidence="1">Single-pass type I membrane protein</topology>
    </subcellularLocation>
</comment>
<keyword evidence="7" id="KW-0732">Signal</keyword>
<evidence type="ECO:0000256" key="12">
    <source>
        <dbReference type="ARBA" id="ARBA00022989"/>
    </source>
</evidence>
<dbReference type="EMBL" id="BPVZ01000159">
    <property type="protein sequence ID" value="GKV42591.1"/>
    <property type="molecule type" value="Genomic_DNA"/>
</dbReference>
<dbReference type="InterPro" id="IPR002048">
    <property type="entry name" value="EF_hand_dom"/>
</dbReference>
<evidence type="ECO:0000259" key="20">
    <source>
        <dbReference type="PROSITE" id="PS50011"/>
    </source>
</evidence>
<dbReference type="Gene3D" id="3.30.200.20">
    <property type="entry name" value="Phosphorylase Kinase, domain 1"/>
    <property type="match status" value="1"/>
</dbReference>
<feature type="domain" description="Protein kinase" evidence="20">
    <location>
        <begin position="137"/>
        <end position="450"/>
    </location>
</feature>
<evidence type="ECO:0000256" key="2">
    <source>
        <dbReference type="ARBA" id="ARBA00012513"/>
    </source>
</evidence>
<evidence type="ECO:0000256" key="19">
    <source>
        <dbReference type="SAM" id="Phobius"/>
    </source>
</evidence>
<dbReference type="InterPro" id="IPR011009">
    <property type="entry name" value="Kinase-like_dom_sf"/>
</dbReference>
<reference evidence="22 23" key="1">
    <citation type="journal article" date="2021" name="Commun. Biol.">
        <title>The genome of Shorea leprosula (Dipterocarpaceae) highlights the ecological relevance of drought in aseasonal tropical rainforests.</title>
        <authorList>
            <person name="Ng K.K.S."/>
            <person name="Kobayashi M.J."/>
            <person name="Fawcett J.A."/>
            <person name="Hatakeyama M."/>
            <person name="Paape T."/>
            <person name="Ng C.H."/>
            <person name="Ang C.C."/>
            <person name="Tnah L.H."/>
            <person name="Lee C.T."/>
            <person name="Nishiyama T."/>
            <person name="Sese J."/>
            <person name="O'Brien M.J."/>
            <person name="Copetti D."/>
            <person name="Mohd Noor M.I."/>
            <person name="Ong R.C."/>
            <person name="Putra M."/>
            <person name="Sireger I.Z."/>
            <person name="Indrioko S."/>
            <person name="Kosugi Y."/>
            <person name="Izuno A."/>
            <person name="Isagi Y."/>
            <person name="Lee S.L."/>
            <person name="Shimizu K.K."/>
        </authorList>
    </citation>
    <scope>NUCLEOTIDE SEQUENCE [LARGE SCALE GENOMIC DNA]</scope>
    <source>
        <strain evidence="22">214</strain>
    </source>
</reference>